<keyword evidence="6" id="KW-0479">Metal-binding</keyword>
<evidence type="ECO:0000259" key="12">
    <source>
        <dbReference type="Pfam" id="PF00082"/>
    </source>
</evidence>
<feature type="active site" description="Charge relay system" evidence="10 11">
    <location>
        <position position="136"/>
    </location>
</feature>
<feature type="active site" description="Charge relay system" evidence="10 11">
    <location>
        <position position="169"/>
    </location>
</feature>
<dbReference type="OrthoDB" id="9798386at2"/>
<dbReference type="PRINTS" id="PR00723">
    <property type="entry name" value="SUBTILISIN"/>
</dbReference>
<accession>A0A135L5M5</accession>
<dbReference type="GO" id="GO:0006508">
    <property type="term" value="P:proteolysis"/>
    <property type="evidence" value="ECO:0007669"/>
    <property type="project" value="UniProtKB-KW"/>
</dbReference>
<dbReference type="RefSeq" id="WP_068725835.1">
    <property type="nucleotide sequence ID" value="NZ_LSKU01000001.1"/>
</dbReference>
<dbReference type="SUPFAM" id="SSF52743">
    <property type="entry name" value="Subtilisin-like"/>
    <property type="match status" value="1"/>
</dbReference>
<protein>
    <recommendedName>
        <fullName evidence="12">Peptidase S8/S53 domain-containing protein</fullName>
    </recommendedName>
</protein>
<evidence type="ECO:0000256" key="8">
    <source>
        <dbReference type="ARBA" id="ARBA00022825"/>
    </source>
</evidence>
<keyword evidence="4" id="KW-0964">Secreted</keyword>
<evidence type="ECO:0000256" key="2">
    <source>
        <dbReference type="ARBA" id="ARBA00004613"/>
    </source>
</evidence>
<evidence type="ECO:0000256" key="3">
    <source>
        <dbReference type="ARBA" id="ARBA00011073"/>
    </source>
</evidence>
<organism evidence="13 14">
    <name type="scientific">Tepidibacillus decaturensis</name>
    <dbReference type="NCBI Taxonomy" id="1413211"/>
    <lineage>
        <taxon>Bacteria</taxon>
        <taxon>Bacillati</taxon>
        <taxon>Bacillota</taxon>
        <taxon>Bacilli</taxon>
        <taxon>Bacillales</taxon>
        <taxon>Bacillaceae</taxon>
        <taxon>Tepidibacillus</taxon>
    </lineage>
</organism>
<gene>
    <name evidence="13" type="ORF">U473_09925</name>
</gene>
<dbReference type="GO" id="GO:0004252">
    <property type="term" value="F:serine-type endopeptidase activity"/>
    <property type="evidence" value="ECO:0007669"/>
    <property type="project" value="UniProtKB-UniRule"/>
</dbReference>
<dbReference type="Pfam" id="PF00082">
    <property type="entry name" value="Peptidase_S8"/>
    <property type="match status" value="1"/>
</dbReference>
<keyword evidence="8 11" id="KW-0720">Serine protease</keyword>
<dbReference type="InterPro" id="IPR022398">
    <property type="entry name" value="Peptidase_S8_His-AS"/>
</dbReference>
<comment type="caution">
    <text evidence="13">The sequence shown here is derived from an EMBL/GenBank/DDBJ whole genome shotgun (WGS) entry which is preliminary data.</text>
</comment>
<evidence type="ECO:0000256" key="9">
    <source>
        <dbReference type="ARBA" id="ARBA00022837"/>
    </source>
</evidence>
<keyword evidence="9" id="KW-0106">Calcium</keyword>
<keyword evidence="14" id="KW-1185">Reference proteome</keyword>
<comment type="subcellular location">
    <subcellularLocation>
        <location evidence="2">Secreted</location>
    </subcellularLocation>
</comment>
<dbReference type="InterPro" id="IPR034202">
    <property type="entry name" value="Subtilisin_Carlsberg-like"/>
</dbReference>
<comment type="cofactor">
    <cofactor evidence="1">
        <name>Ca(2+)</name>
        <dbReference type="ChEBI" id="CHEBI:29108"/>
    </cofactor>
</comment>
<dbReference type="GO" id="GO:0005576">
    <property type="term" value="C:extracellular region"/>
    <property type="evidence" value="ECO:0007669"/>
    <property type="project" value="UniProtKB-SubCell"/>
</dbReference>
<evidence type="ECO:0000313" key="13">
    <source>
        <dbReference type="EMBL" id="KXG44286.1"/>
    </source>
</evidence>
<sequence length="384" mass="42394">MTPHPWHPHLFLRQWIEDQRGRRNQQYEHKILFLRPNASARACYRDLRLCRIRNLKYLKHLHAFVGLFPKDYPSSAFRNHPALFQVEEDIDVQIFIPVKGKVTPKAQVVPWGIRRIGAEKAWSKTQGKGVRVAVLDTGIAYDHPDLHNNVKGGVNILNPLLPPYDHNGHGTHVAGTIGAVNNQFGVVGVAPKVDLYAVKAFNKDGTAKLSDIIKAIDWCIGNGIQIINMSFGFNEPSASFREAIARAHQAGIIMIAASGNKGTRGRLEYPAQFEETIAVSSINEQDQISKFSTIGPNIDLAAPGEKITSTWLNDSFRELSGTSMAVAHVSGVAALMLSRYPNLTPQQLSYMLRRSATRLKDSSSFAQGFGVVNASVLAERAVGE</sequence>
<evidence type="ECO:0000256" key="6">
    <source>
        <dbReference type="ARBA" id="ARBA00022723"/>
    </source>
</evidence>
<comment type="similarity">
    <text evidence="3 11">Belongs to the peptidase S8 family.</text>
</comment>
<dbReference type="PANTHER" id="PTHR43806">
    <property type="entry name" value="PEPTIDASE S8"/>
    <property type="match status" value="1"/>
</dbReference>
<evidence type="ECO:0000256" key="5">
    <source>
        <dbReference type="ARBA" id="ARBA00022670"/>
    </source>
</evidence>
<dbReference type="InterPro" id="IPR000209">
    <property type="entry name" value="Peptidase_S8/S53_dom"/>
</dbReference>
<reference evidence="13 14" key="1">
    <citation type="submission" date="2016-02" db="EMBL/GenBank/DDBJ databases">
        <title>Draft Genome for Tepidibacillus decaturensis nov. sp. Strain Z9, an Anaerobic, Moderately Thermophilic and Heterotrophic Bacterium from Deep Subsurface of the Illinois Basin, USA.</title>
        <authorList>
            <person name="Dong Y."/>
            <person name="Chang J.Y."/>
            <person name="Sanford R."/>
            <person name="Fouke B.W."/>
        </authorList>
    </citation>
    <scope>NUCLEOTIDE SEQUENCE [LARGE SCALE GENOMIC DNA]</scope>
    <source>
        <strain evidence="13 14">Z9</strain>
    </source>
</reference>
<keyword evidence="5 11" id="KW-0645">Protease</keyword>
<dbReference type="PROSITE" id="PS00136">
    <property type="entry name" value="SUBTILASE_ASP"/>
    <property type="match status" value="1"/>
</dbReference>
<evidence type="ECO:0000313" key="14">
    <source>
        <dbReference type="Proteomes" id="UP000070352"/>
    </source>
</evidence>
<dbReference type="PROSITE" id="PS00137">
    <property type="entry name" value="SUBTILASE_HIS"/>
    <property type="match status" value="1"/>
</dbReference>
<proteinExistence type="inferred from homology"/>
<dbReference type="InterPro" id="IPR023827">
    <property type="entry name" value="Peptidase_S8_Asp-AS"/>
</dbReference>
<feature type="domain" description="Peptidase S8/S53" evidence="12">
    <location>
        <begin position="127"/>
        <end position="370"/>
    </location>
</feature>
<dbReference type="Proteomes" id="UP000070352">
    <property type="component" value="Unassembled WGS sequence"/>
</dbReference>
<dbReference type="GO" id="GO:0046872">
    <property type="term" value="F:metal ion binding"/>
    <property type="evidence" value="ECO:0007669"/>
    <property type="project" value="UniProtKB-KW"/>
</dbReference>
<dbReference type="InterPro" id="IPR015500">
    <property type="entry name" value="Peptidase_S8_subtilisin-rel"/>
</dbReference>
<dbReference type="PROSITE" id="PS51892">
    <property type="entry name" value="SUBTILASE"/>
    <property type="match status" value="1"/>
</dbReference>
<dbReference type="STRING" id="1413211.U473_09925"/>
<evidence type="ECO:0000256" key="7">
    <source>
        <dbReference type="ARBA" id="ARBA00022801"/>
    </source>
</evidence>
<keyword evidence="7 11" id="KW-0378">Hydrolase</keyword>
<dbReference type="InterPro" id="IPR036852">
    <property type="entry name" value="Peptidase_S8/S53_dom_sf"/>
</dbReference>
<evidence type="ECO:0000256" key="11">
    <source>
        <dbReference type="PROSITE-ProRule" id="PRU01240"/>
    </source>
</evidence>
<dbReference type="Gene3D" id="3.40.50.200">
    <property type="entry name" value="Peptidase S8/S53 domain"/>
    <property type="match status" value="1"/>
</dbReference>
<dbReference type="CDD" id="cd07477">
    <property type="entry name" value="Peptidases_S8_Subtilisin_subset"/>
    <property type="match status" value="1"/>
</dbReference>
<dbReference type="EMBL" id="LSKU01000001">
    <property type="protein sequence ID" value="KXG44286.1"/>
    <property type="molecule type" value="Genomic_DNA"/>
</dbReference>
<feature type="active site" description="Charge relay system" evidence="10 11">
    <location>
        <position position="323"/>
    </location>
</feature>
<name>A0A135L5M5_9BACI</name>
<dbReference type="AlphaFoldDB" id="A0A135L5M5"/>
<evidence type="ECO:0000256" key="1">
    <source>
        <dbReference type="ARBA" id="ARBA00001913"/>
    </source>
</evidence>
<dbReference type="InterPro" id="IPR050131">
    <property type="entry name" value="Peptidase_S8_subtilisin-like"/>
</dbReference>
<evidence type="ECO:0000256" key="10">
    <source>
        <dbReference type="PIRSR" id="PIRSR615500-1"/>
    </source>
</evidence>
<evidence type="ECO:0000256" key="4">
    <source>
        <dbReference type="ARBA" id="ARBA00022525"/>
    </source>
</evidence>
<dbReference type="PANTHER" id="PTHR43806:SF11">
    <property type="entry name" value="CEREVISIN-RELATED"/>
    <property type="match status" value="1"/>
</dbReference>